<comment type="subunit">
    <text evidence="14">Homodimer.</text>
</comment>
<comment type="similarity">
    <text evidence="2 14">Belongs to the thiolase-like superfamily. FabH family.</text>
</comment>
<dbReference type="PANTHER" id="PTHR34069">
    <property type="entry name" value="3-OXOACYL-[ACYL-CARRIER-PROTEIN] SYNTHASE 3"/>
    <property type="match status" value="1"/>
</dbReference>
<evidence type="ECO:0000259" key="15">
    <source>
        <dbReference type="Pfam" id="PF08541"/>
    </source>
</evidence>
<comment type="subcellular location">
    <subcellularLocation>
        <location evidence="14">Cytoplasm</location>
    </subcellularLocation>
</comment>
<evidence type="ECO:0000313" key="17">
    <source>
        <dbReference type="EMBL" id="GEB30999.1"/>
    </source>
</evidence>
<dbReference type="InterPro" id="IPR013747">
    <property type="entry name" value="ACP_syn_III_C"/>
</dbReference>
<comment type="pathway">
    <text evidence="1 14">Lipid metabolism; fatty acid biosynthesis.</text>
</comment>
<evidence type="ECO:0000256" key="14">
    <source>
        <dbReference type="HAMAP-Rule" id="MF_01815"/>
    </source>
</evidence>
<keyword evidence="3 14" id="KW-0963">Cytoplasm</keyword>
<sequence length="342" mass="36329">MRQMDKKRSVGILATGSYTPDRVLSNFDLEKMVETSDEWIVSRTGIRERRICSTEQASSDLAYEAAKKALAKANISAEQLDMIIVATVTPDTMFPSTACILQEKLGAKRAAAVDLSAACTGFLYGITTATQFIANGFYKHILVVGVETLSKITNYKDRNTCVLFGDGAGAAVIGEVKEGFGFQSFELGADGSGGPLLCLPAGGSRIPASSESVENDLHYLAMAGGEVFKFAVRVMNSATEAVLAKAGVDRENIDLLVPHQANKRIIDSAVQRFGLSEEKVAINLDRYGNMSSASIPVALDEAVEAGRIKEGDNVILVGFGGGLTWGATLLKWSTTPAEGSGQ</sequence>
<comment type="catalytic activity">
    <reaction evidence="11">
        <text>(2S)-2-methylbutanoyl-CoA + malonyl-[ACP] + H(+) = (4S)-4-methyl-3-oxohexanoyl-[ACP] + CO2 + CoA</text>
        <dbReference type="Rhea" id="RHEA:42276"/>
        <dbReference type="Rhea" id="RHEA-COMP:9623"/>
        <dbReference type="Rhea" id="RHEA-COMP:17148"/>
        <dbReference type="ChEBI" id="CHEBI:15378"/>
        <dbReference type="ChEBI" id="CHEBI:16526"/>
        <dbReference type="ChEBI" id="CHEBI:57287"/>
        <dbReference type="ChEBI" id="CHEBI:78449"/>
        <dbReference type="ChEBI" id="CHEBI:88166"/>
        <dbReference type="ChEBI" id="CHEBI:167462"/>
        <dbReference type="EC" id="2.3.1.300"/>
    </reaction>
    <physiologicalReaction direction="left-to-right" evidence="11">
        <dbReference type="Rhea" id="RHEA:42277"/>
    </physiologicalReaction>
</comment>
<feature type="domain" description="Beta-ketoacyl-[acyl-carrier-protein] synthase III C-terminal" evidence="15">
    <location>
        <begin position="243"/>
        <end position="332"/>
    </location>
</feature>
<dbReference type="STRING" id="54914.AV540_08935"/>
<evidence type="ECO:0000256" key="7">
    <source>
        <dbReference type="ARBA" id="ARBA00023098"/>
    </source>
</evidence>
<keyword evidence="7 14" id="KW-0443">Lipid metabolism</keyword>
<evidence type="ECO:0000256" key="2">
    <source>
        <dbReference type="ARBA" id="ARBA00008642"/>
    </source>
</evidence>
<evidence type="ECO:0000256" key="1">
    <source>
        <dbReference type="ARBA" id="ARBA00005194"/>
    </source>
</evidence>
<dbReference type="UniPathway" id="UPA00094"/>
<dbReference type="GO" id="GO:0006633">
    <property type="term" value="P:fatty acid biosynthetic process"/>
    <property type="evidence" value="ECO:0007669"/>
    <property type="project" value="UniProtKB-UniRule"/>
</dbReference>
<comment type="catalytic activity">
    <reaction evidence="10">
        <text>malonyl-[ACP] + acetyl-CoA + H(+) = 3-oxobutanoyl-[ACP] + CO2 + CoA</text>
        <dbReference type="Rhea" id="RHEA:12080"/>
        <dbReference type="Rhea" id="RHEA-COMP:9623"/>
        <dbReference type="Rhea" id="RHEA-COMP:9625"/>
        <dbReference type="ChEBI" id="CHEBI:15378"/>
        <dbReference type="ChEBI" id="CHEBI:16526"/>
        <dbReference type="ChEBI" id="CHEBI:57287"/>
        <dbReference type="ChEBI" id="CHEBI:57288"/>
        <dbReference type="ChEBI" id="CHEBI:78449"/>
        <dbReference type="ChEBI" id="CHEBI:78450"/>
        <dbReference type="EC" id="2.3.1.180"/>
    </reaction>
    <physiologicalReaction direction="left-to-right" evidence="10">
        <dbReference type="Rhea" id="RHEA:12081"/>
    </physiologicalReaction>
</comment>
<comment type="function">
    <text evidence="14">Catalyzes the condensation reaction of fatty acid synthesis by the addition to an acyl acceptor of two carbons from malonyl-ACP. Catalyzes the first condensation reaction which initiates fatty acid synthesis and may therefore play a role in governing the total rate of fatty acid production. Possesses both acetoacetyl-ACP synthase and acetyl transacylase activities. Its substrate specificity determines the biosynthesis of branched-chain and/or straight-chain of fatty acids.</text>
</comment>
<name>A0A4Y3PIG7_BREPA</name>
<keyword evidence="8 14" id="KW-0275">Fatty acid biosynthesis</keyword>
<dbReference type="GO" id="GO:0044550">
    <property type="term" value="P:secondary metabolite biosynthetic process"/>
    <property type="evidence" value="ECO:0007669"/>
    <property type="project" value="TreeGrafter"/>
</dbReference>
<dbReference type="EMBL" id="BJMH01000002">
    <property type="protein sequence ID" value="GEB30999.1"/>
    <property type="molecule type" value="Genomic_DNA"/>
</dbReference>
<comment type="caution">
    <text evidence="17">The sequence shown here is derived from an EMBL/GenBank/DDBJ whole genome shotgun (WGS) entry which is preliminary data.</text>
</comment>
<feature type="region of interest" description="ACP-binding" evidence="14">
    <location>
        <begin position="260"/>
        <end position="264"/>
    </location>
</feature>
<protein>
    <recommendedName>
        <fullName evidence="14">Beta-ketoacyl-[acyl-carrier-protein] synthase III</fullName>
        <shortName evidence="14">Beta-ketoacyl-ACP synthase III</shortName>
        <shortName evidence="14">KAS III</shortName>
        <ecNumber evidence="14">2.3.1.180</ecNumber>
    </recommendedName>
    <alternativeName>
        <fullName evidence="14">3-oxoacyl-[acyl-carrier-protein] synthase 3</fullName>
    </alternativeName>
    <alternativeName>
        <fullName evidence="14">3-oxoacyl-[acyl-carrier-protein] synthase III</fullName>
    </alternativeName>
</protein>
<dbReference type="NCBIfam" id="TIGR00747">
    <property type="entry name" value="fabH"/>
    <property type="match status" value="1"/>
</dbReference>
<dbReference type="FunFam" id="3.40.47.10:FF:000004">
    <property type="entry name" value="3-oxoacyl-[acyl-carrier-protein] synthase 3"/>
    <property type="match status" value="1"/>
</dbReference>
<dbReference type="Proteomes" id="UP000316882">
    <property type="component" value="Unassembled WGS sequence"/>
</dbReference>
<accession>A0A4Y3PIG7</accession>
<evidence type="ECO:0000256" key="13">
    <source>
        <dbReference type="ARBA" id="ARBA00052985"/>
    </source>
</evidence>
<dbReference type="SUPFAM" id="SSF53901">
    <property type="entry name" value="Thiolase-like"/>
    <property type="match status" value="1"/>
</dbReference>
<dbReference type="GO" id="GO:0005737">
    <property type="term" value="C:cytoplasm"/>
    <property type="evidence" value="ECO:0007669"/>
    <property type="project" value="UniProtKB-SubCell"/>
</dbReference>
<dbReference type="GO" id="GO:0033818">
    <property type="term" value="F:beta-ketoacyl-acyl-carrier-protein synthase III activity"/>
    <property type="evidence" value="ECO:0007669"/>
    <property type="project" value="UniProtKB-UniRule"/>
</dbReference>
<evidence type="ECO:0000256" key="11">
    <source>
        <dbReference type="ARBA" id="ARBA00052407"/>
    </source>
</evidence>
<evidence type="ECO:0000256" key="6">
    <source>
        <dbReference type="ARBA" id="ARBA00022832"/>
    </source>
</evidence>
<dbReference type="EC" id="2.3.1.180" evidence="14"/>
<keyword evidence="4 14" id="KW-0444">Lipid biosynthesis</keyword>
<evidence type="ECO:0000256" key="5">
    <source>
        <dbReference type="ARBA" id="ARBA00022679"/>
    </source>
</evidence>
<dbReference type="InterPro" id="IPR016039">
    <property type="entry name" value="Thiolase-like"/>
</dbReference>
<evidence type="ECO:0000256" key="8">
    <source>
        <dbReference type="ARBA" id="ARBA00023160"/>
    </source>
</evidence>
<feature type="active site" evidence="14">
    <location>
        <position position="259"/>
    </location>
</feature>
<dbReference type="PANTHER" id="PTHR34069:SF2">
    <property type="entry name" value="BETA-KETOACYL-[ACYL-CARRIER-PROTEIN] SYNTHASE III"/>
    <property type="match status" value="1"/>
</dbReference>
<feature type="domain" description="Beta-ketoacyl-[acyl-carrier-protein] synthase III N-terminal" evidence="16">
    <location>
        <begin position="114"/>
        <end position="191"/>
    </location>
</feature>
<keyword evidence="6 14" id="KW-0276">Fatty acid metabolism</keyword>
<evidence type="ECO:0000256" key="9">
    <source>
        <dbReference type="ARBA" id="ARBA00023315"/>
    </source>
</evidence>
<dbReference type="Gene3D" id="3.40.47.10">
    <property type="match status" value="1"/>
</dbReference>
<keyword evidence="18" id="KW-1185">Reference proteome</keyword>
<evidence type="ECO:0000313" key="18">
    <source>
        <dbReference type="Proteomes" id="UP000316882"/>
    </source>
</evidence>
<reference evidence="17 18" key="1">
    <citation type="submission" date="2019-06" db="EMBL/GenBank/DDBJ databases">
        <title>Whole genome shotgun sequence of Brevibacillus parabrevis NBRC 12334.</title>
        <authorList>
            <person name="Hosoyama A."/>
            <person name="Uohara A."/>
            <person name="Ohji S."/>
            <person name="Ichikawa N."/>
        </authorList>
    </citation>
    <scope>NUCLEOTIDE SEQUENCE [LARGE SCALE GENOMIC DNA]</scope>
    <source>
        <strain evidence="17 18">NBRC 12334</strain>
    </source>
</reference>
<dbReference type="Pfam" id="PF08545">
    <property type="entry name" value="ACP_syn_III"/>
    <property type="match status" value="1"/>
</dbReference>
<keyword evidence="9 14" id="KW-0012">Acyltransferase</keyword>
<dbReference type="InterPro" id="IPR004655">
    <property type="entry name" value="FabH"/>
</dbReference>
<keyword evidence="14" id="KW-0511">Multifunctional enzyme</keyword>
<dbReference type="AlphaFoldDB" id="A0A4Y3PIG7"/>
<dbReference type="GO" id="GO:0004315">
    <property type="term" value="F:3-oxoacyl-[acyl-carrier-protein] synthase activity"/>
    <property type="evidence" value="ECO:0007669"/>
    <property type="project" value="InterPro"/>
</dbReference>
<keyword evidence="5 14" id="KW-0808">Transferase</keyword>
<comment type="domain">
    <text evidence="14">The last Arg residue of the ACP-binding site is essential for the weak association between ACP/AcpP and FabH.</text>
</comment>
<dbReference type="NCBIfam" id="NF006829">
    <property type="entry name" value="PRK09352.1"/>
    <property type="match status" value="1"/>
</dbReference>
<evidence type="ECO:0000256" key="12">
    <source>
        <dbReference type="ARBA" id="ARBA00052467"/>
    </source>
</evidence>
<dbReference type="CDD" id="cd00830">
    <property type="entry name" value="KAS_III"/>
    <property type="match status" value="1"/>
</dbReference>
<dbReference type="InterPro" id="IPR013751">
    <property type="entry name" value="ACP_syn_III_N"/>
</dbReference>
<organism evidence="17 18">
    <name type="scientific">Brevibacillus parabrevis</name>
    <dbReference type="NCBI Taxonomy" id="54914"/>
    <lineage>
        <taxon>Bacteria</taxon>
        <taxon>Bacillati</taxon>
        <taxon>Bacillota</taxon>
        <taxon>Bacilli</taxon>
        <taxon>Bacillales</taxon>
        <taxon>Paenibacillaceae</taxon>
        <taxon>Brevibacillus</taxon>
    </lineage>
</organism>
<proteinExistence type="inferred from homology"/>
<dbReference type="HAMAP" id="MF_01815">
    <property type="entry name" value="FabH"/>
    <property type="match status" value="1"/>
</dbReference>
<feature type="active site" evidence="14">
    <location>
        <position position="119"/>
    </location>
</feature>
<dbReference type="Pfam" id="PF08541">
    <property type="entry name" value="ACP_syn_III_C"/>
    <property type="match status" value="1"/>
</dbReference>
<evidence type="ECO:0000256" key="10">
    <source>
        <dbReference type="ARBA" id="ARBA00051096"/>
    </source>
</evidence>
<comment type="catalytic activity">
    <reaction evidence="13">
        <text>3-methylbutanoyl-CoA + malonyl-[ACP] + H(+) = 5-methyl-3-oxohexanoyl-[ACP] + CO2 + CoA</text>
        <dbReference type="Rhea" id="RHEA:42272"/>
        <dbReference type="Rhea" id="RHEA-COMP:9623"/>
        <dbReference type="Rhea" id="RHEA-COMP:9941"/>
        <dbReference type="ChEBI" id="CHEBI:15378"/>
        <dbReference type="ChEBI" id="CHEBI:16526"/>
        <dbReference type="ChEBI" id="CHEBI:57287"/>
        <dbReference type="ChEBI" id="CHEBI:57345"/>
        <dbReference type="ChEBI" id="CHEBI:78449"/>
        <dbReference type="ChEBI" id="CHEBI:78822"/>
        <dbReference type="EC" id="2.3.1.300"/>
    </reaction>
    <physiologicalReaction direction="left-to-right" evidence="13">
        <dbReference type="Rhea" id="RHEA:42273"/>
    </physiologicalReaction>
</comment>
<evidence type="ECO:0000256" key="3">
    <source>
        <dbReference type="ARBA" id="ARBA00022490"/>
    </source>
</evidence>
<gene>
    <name evidence="14" type="primary">fabH</name>
    <name evidence="17" type="ORF">BPA01_05790</name>
</gene>
<evidence type="ECO:0000259" key="16">
    <source>
        <dbReference type="Pfam" id="PF08545"/>
    </source>
</evidence>
<feature type="active site" evidence="14">
    <location>
        <position position="289"/>
    </location>
</feature>
<comment type="catalytic activity">
    <reaction evidence="12">
        <text>2-methylpropanoyl-CoA + malonyl-[ACP] + H(+) = 4-methyl-3-oxopentanoyl-[ACP] + CO2 + CoA</text>
        <dbReference type="Rhea" id="RHEA:42268"/>
        <dbReference type="Rhea" id="RHEA-COMP:9623"/>
        <dbReference type="Rhea" id="RHEA-COMP:9940"/>
        <dbReference type="ChEBI" id="CHEBI:15378"/>
        <dbReference type="ChEBI" id="CHEBI:16526"/>
        <dbReference type="ChEBI" id="CHEBI:57287"/>
        <dbReference type="ChEBI" id="CHEBI:57338"/>
        <dbReference type="ChEBI" id="CHEBI:78449"/>
        <dbReference type="ChEBI" id="CHEBI:78820"/>
        <dbReference type="EC" id="2.3.1.300"/>
    </reaction>
    <physiologicalReaction direction="left-to-right" evidence="12">
        <dbReference type="Rhea" id="RHEA:42269"/>
    </physiologicalReaction>
</comment>
<evidence type="ECO:0000256" key="4">
    <source>
        <dbReference type="ARBA" id="ARBA00022516"/>
    </source>
</evidence>